<organism evidence="1 2">
    <name type="scientific">Ilex paraguariensis</name>
    <name type="common">yerba mate</name>
    <dbReference type="NCBI Taxonomy" id="185542"/>
    <lineage>
        <taxon>Eukaryota</taxon>
        <taxon>Viridiplantae</taxon>
        <taxon>Streptophyta</taxon>
        <taxon>Embryophyta</taxon>
        <taxon>Tracheophyta</taxon>
        <taxon>Spermatophyta</taxon>
        <taxon>Magnoliopsida</taxon>
        <taxon>eudicotyledons</taxon>
        <taxon>Gunneridae</taxon>
        <taxon>Pentapetalae</taxon>
        <taxon>asterids</taxon>
        <taxon>campanulids</taxon>
        <taxon>Aquifoliales</taxon>
        <taxon>Aquifoliaceae</taxon>
        <taxon>Ilex</taxon>
    </lineage>
</organism>
<proteinExistence type="predicted"/>
<gene>
    <name evidence="1" type="ORF">ILEXP_LOCUS32399</name>
</gene>
<evidence type="ECO:0000313" key="1">
    <source>
        <dbReference type="EMBL" id="CAK9163357.1"/>
    </source>
</evidence>
<comment type="caution">
    <text evidence="1">The sequence shown here is derived from an EMBL/GenBank/DDBJ whole genome shotgun (WGS) entry which is preliminary data.</text>
</comment>
<dbReference type="Proteomes" id="UP001642360">
    <property type="component" value="Unassembled WGS sequence"/>
</dbReference>
<sequence length="124" mass="14405">MSFGFSKSFNVEYNLSLQISKTSHICSLIIAMHWALGIRPSSILPNLFFKQNKLLDIPPEVEPQTNQRSGKQCNIPFLDRSHWNIAYIDFHLFIQLSLALYTQKKGNYWLILNSPLKSLKKCEF</sequence>
<evidence type="ECO:0000313" key="2">
    <source>
        <dbReference type="Proteomes" id="UP001642360"/>
    </source>
</evidence>
<protein>
    <submittedName>
        <fullName evidence="1">Uncharacterized protein</fullName>
    </submittedName>
</protein>
<accession>A0ABC8T1R2</accession>
<dbReference type="EMBL" id="CAUOFW020004003">
    <property type="protein sequence ID" value="CAK9163357.1"/>
    <property type="molecule type" value="Genomic_DNA"/>
</dbReference>
<keyword evidence="2" id="KW-1185">Reference proteome</keyword>
<reference evidence="1 2" key="1">
    <citation type="submission" date="2024-02" db="EMBL/GenBank/DDBJ databases">
        <authorList>
            <person name="Vignale AGUSTIN F."/>
            <person name="Sosa J E."/>
            <person name="Modenutti C."/>
        </authorList>
    </citation>
    <scope>NUCLEOTIDE SEQUENCE [LARGE SCALE GENOMIC DNA]</scope>
</reference>
<name>A0ABC8T1R2_9AQUA</name>
<dbReference type="AlphaFoldDB" id="A0ABC8T1R2"/>